<dbReference type="OrthoDB" id="39175at2759"/>
<dbReference type="PANTHER" id="PTHR31644:SF1">
    <property type="entry name" value="ZN(II)2CYS6 TRANSCRIPTION FACTOR (EUROFUNG)"/>
    <property type="match status" value="1"/>
</dbReference>
<dbReference type="InterPro" id="IPR001138">
    <property type="entry name" value="Zn2Cys6_DnaBD"/>
</dbReference>
<feature type="compositionally biased region" description="Basic and acidic residues" evidence="3">
    <location>
        <begin position="58"/>
        <end position="78"/>
    </location>
</feature>
<dbReference type="GO" id="GO:0000981">
    <property type="term" value="F:DNA-binding transcription factor activity, RNA polymerase II-specific"/>
    <property type="evidence" value="ECO:0007669"/>
    <property type="project" value="InterPro"/>
</dbReference>
<dbReference type="GO" id="GO:0008270">
    <property type="term" value="F:zinc ion binding"/>
    <property type="evidence" value="ECO:0007669"/>
    <property type="project" value="InterPro"/>
</dbReference>
<dbReference type="CDD" id="cd12148">
    <property type="entry name" value="fungal_TF_MHR"/>
    <property type="match status" value="1"/>
</dbReference>
<dbReference type="GO" id="GO:0006351">
    <property type="term" value="P:DNA-templated transcription"/>
    <property type="evidence" value="ECO:0007669"/>
    <property type="project" value="InterPro"/>
</dbReference>
<dbReference type="SMART" id="SM00906">
    <property type="entry name" value="Fungal_trans"/>
    <property type="match status" value="1"/>
</dbReference>
<name>A0A1Y2BLX3_9TREE</name>
<comment type="caution">
    <text evidence="5">The sequence shown here is derived from an EMBL/GenBank/DDBJ whole genome shotgun (WGS) entry which is preliminary data.</text>
</comment>
<evidence type="ECO:0000259" key="4">
    <source>
        <dbReference type="PROSITE" id="PS50048"/>
    </source>
</evidence>
<sequence length="854" mass="94422">MPGGPSSEAVYQQRLALILRQSQRSAQPLQNPPSRLSPPAVPSHLVNPAQNHSSNTDSKLRDDPMFGNDSRRRRDSTPKRGYRACVHCRLRKAKCDLGDPNFPSEPPCSRCRREQRMCVFLPSKRKRRNSGPEDASEEKLDVYPSHSGSQAGPSQAGPSQSRQSEAITDEWANLLMPDDRVPPTIPEQNAFPISESAQSLPPVPQPIPGNLSDGPTPLSLPSTTSSALSPSHSRPKRHREETTREIITSSFANETDALEILANAATDKTSEGHNEKHVLLGEEEIIEKPRPTDLRNFVLVKQRILNEAACWELCQEFFKDWHAALPIFPANLIPRSAHELPQLASTDPFLLTTLICVASRHHPDPRFANVHERIWSILRQTLSDYSLSGLPASVGFVEGVLLLAEFLPREKSGGGVSLELLKGPETSEGLQGTENRRSWSLTGMALRAAYGLGLDQLALELPEEHDRNLELERARSAWTWCYLYDRTIGLRTGLAFWSRGPTLCYQGYSHISQTGEAAARQNFPLMLSPADTTSADAGKGDDCASLMQALIELTQIMTNSHDILYPSKGRTSALVRQGTYFKFCDHFRKALESYDLAWSTKQWRYPTLKELAACTYHFVRLYVSSFAFQAHVQRAQMRAEEEARAQAMGLGAEPSSKTGVSLFPRGSATSPDALYIYESIDAANEILNICLRLGRMGALRYLPSRYLINFVYGGVFALKVGYSGAVSKADAVKTRELVDLVCAALVLACPDRDHPASRYGGMLRMLSKKLEQLSDQSAVPSRFPSPEPQSTADLPMFTNPDPLGFALSDTPGMDLSQPTGEGLFDFDVEGVNFNLDGFWEDFSLLGEGSGFPFK</sequence>
<evidence type="ECO:0000256" key="2">
    <source>
        <dbReference type="ARBA" id="ARBA00023242"/>
    </source>
</evidence>
<dbReference type="PANTHER" id="PTHR31644">
    <property type="entry name" value="TRANSCRIPTIONAL ACTIVATOR ARO80-RELATED"/>
    <property type="match status" value="1"/>
</dbReference>
<proteinExistence type="predicted"/>
<feature type="domain" description="Zn(2)-C6 fungal-type" evidence="4">
    <location>
        <begin position="84"/>
        <end position="120"/>
    </location>
</feature>
<keyword evidence="1" id="KW-0479">Metal-binding</keyword>
<accession>A0A1Y2BLX3</accession>
<dbReference type="Gene3D" id="4.10.240.10">
    <property type="entry name" value="Zn(2)-C6 fungal-type DNA-binding domain"/>
    <property type="match status" value="1"/>
</dbReference>
<reference evidence="5 6" key="1">
    <citation type="submission" date="2016-07" db="EMBL/GenBank/DDBJ databases">
        <title>Pervasive Adenine N6-methylation of Active Genes in Fungi.</title>
        <authorList>
            <consortium name="DOE Joint Genome Institute"/>
            <person name="Mondo S.J."/>
            <person name="Dannebaum R.O."/>
            <person name="Kuo R.C."/>
            <person name="Labutti K."/>
            <person name="Haridas S."/>
            <person name="Kuo A."/>
            <person name="Salamov A."/>
            <person name="Ahrendt S.R."/>
            <person name="Lipzen A."/>
            <person name="Sullivan W."/>
            <person name="Andreopoulos W.B."/>
            <person name="Clum A."/>
            <person name="Lindquist E."/>
            <person name="Daum C."/>
            <person name="Ramamoorthy G.K."/>
            <person name="Gryganskyi A."/>
            <person name="Culley D."/>
            <person name="Magnuson J.K."/>
            <person name="James T.Y."/>
            <person name="O'Malley M.A."/>
            <person name="Stajich J.E."/>
            <person name="Spatafora J.W."/>
            <person name="Visel A."/>
            <person name="Grigoriev I.V."/>
        </authorList>
    </citation>
    <scope>NUCLEOTIDE SEQUENCE [LARGE SCALE GENOMIC DNA]</scope>
    <source>
        <strain evidence="5 6">68-887.2</strain>
    </source>
</reference>
<evidence type="ECO:0000313" key="6">
    <source>
        <dbReference type="Proteomes" id="UP000193986"/>
    </source>
</evidence>
<dbReference type="SUPFAM" id="SSF57701">
    <property type="entry name" value="Zn2/Cys6 DNA-binding domain"/>
    <property type="match status" value="1"/>
</dbReference>
<dbReference type="GO" id="GO:0003677">
    <property type="term" value="F:DNA binding"/>
    <property type="evidence" value="ECO:0007669"/>
    <property type="project" value="InterPro"/>
</dbReference>
<dbReference type="PROSITE" id="PS00463">
    <property type="entry name" value="ZN2_CY6_FUNGAL_1"/>
    <property type="match status" value="1"/>
</dbReference>
<protein>
    <recommendedName>
        <fullName evidence="4">Zn(2)-C6 fungal-type domain-containing protein</fullName>
    </recommendedName>
</protein>
<dbReference type="InParanoid" id="A0A1Y2BLX3"/>
<feature type="region of interest" description="Disordered" evidence="3">
    <location>
        <begin position="19"/>
        <end position="80"/>
    </location>
</feature>
<dbReference type="AlphaFoldDB" id="A0A1Y2BLX3"/>
<dbReference type="EMBL" id="MCFC01000001">
    <property type="protein sequence ID" value="ORY35773.1"/>
    <property type="molecule type" value="Genomic_DNA"/>
</dbReference>
<feature type="compositionally biased region" description="Polar residues" evidence="3">
    <location>
        <begin position="146"/>
        <end position="165"/>
    </location>
</feature>
<keyword evidence="6" id="KW-1185">Reference proteome</keyword>
<dbReference type="Proteomes" id="UP000193986">
    <property type="component" value="Unassembled WGS sequence"/>
</dbReference>
<feature type="region of interest" description="Disordered" evidence="3">
    <location>
        <begin position="122"/>
        <end position="165"/>
    </location>
</feature>
<evidence type="ECO:0000256" key="1">
    <source>
        <dbReference type="ARBA" id="ARBA00022723"/>
    </source>
</evidence>
<feature type="compositionally biased region" description="Low complexity" evidence="3">
    <location>
        <begin position="211"/>
        <end position="232"/>
    </location>
</feature>
<organism evidence="5 6">
    <name type="scientific">Naematelia encephala</name>
    <dbReference type="NCBI Taxonomy" id="71784"/>
    <lineage>
        <taxon>Eukaryota</taxon>
        <taxon>Fungi</taxon>
        <taxon>Dikarya</taxon>
        <taxon>Basidiomycota</taxon>
        <taxon>Agaricomycotina</taxon>
        <taxon>Tremellomycetes</taxon>
        <taxon>Tremellales</taxon>
        <taxon>Naemateliaceae</taxon>
        <taxon>Naematelia</taxon>
    </lineage>
</organism>
<feature type="region of interest" description="Disordered" evidence="3">
    <location>
        <begin position="195"/>
        <end position="243"/>
    </location>
</feature>
<dbReference type="SMART" id="SM00066">
    <property type="entry name" value="GAL4"/>
    <property type="match status" value="1"/>
</dbReference>
<dbReference type="PROSITE" id="PS50048">
    <property type="entry name" value="ZN2_CY6_FUNGAL_2"/>
    <property type="match status" value="1"/>
</dbReference>
<keyword evidence="2" id="KW-0539">Nucleus</keyword>
<dbReference type="InterPro" id="IPR036864">
    <property type="entry name" value="Zn2-C6_fun-type_DNA-bd_sf"/>
</dbReference>
<dbReference type="STRING" id="71784.A0A1Y2BLX3"/>
<feature type="compositionally biased region" description="Polar residues" evidence="3">
    <location>
        <begin position="20"/>
        <end position="34"/>
    </location>
</feature>
<dbReference type="CDD" id="cd00067">
    <property type="entry name" value="GAL4"/>
    <property type="match status" value="1"/>
</dbReference>
<dbReference type="GO" id="GO:0005634">
    <property type="term" value="C:nucleus"/>
    <property type="evidence" value="ECO:0007669"/>
    <property type="project" value="TreeGrafter"/>
</dbReference>
<gene>
    <name evidence="5" type="ORF">BCR39DRAFT_512070</name>
</gene>
<evidence type="ECO:0000313" key="5">
    <source>
        <dbReference type="EMBL" id="ORY35773.1"/>
    </source>
</evidence>
<dbReference type="InterPro" id="IPR007219">
    <property type="entry name" value="XnlR_reg_dom"/>
</dbReference>
<dbReference type="InterPro" id="IPR052780">
    <property type="entry name" value="AAA_Catabolism_Regulators"/>
</dbReference>
<evidence type="ECO:0000256" key="3">
    <source>
        <dbReference type="SAM" id="MobiDB-lite"/>
    </source>
</evidence>
<dbReference type="Pfam" id="PF00172">
    <property type="entry name" value="Zn_clus"/>
    <property type="match status" value="1"/>
</dbReference>
<feature type="compositionally biased region" description="Polar residues" evidence="3">
    <location>
        <begin position="48"/>
        <end position="57"/>
    </location>
</feature>